<evidence type="ECO:0000313" key="2">
    <source>
        <dbReference type="EMBL" id="SEB79501.1"/>
    </source>
</evidence>
<feature type="region of interest" description="Disordered" evidence="1">
    <location>
        <begin position="86"/>
        <end position="110"/>
    </location>
</feature>
<keyword evidence="3" id="KW-1185">Reference proteome</keyword>
<evidence type="ECO:0000256" key="1">
    <source>
        <dbReference type="SAM" id="MobiDB-lite"/>
    </source>
</evidence>
<proteinExistence type="predicted"/>
<name>A0A1H4M8T7_9HYPH</name>
<accession>A0A1H4M8T7</accession>
<dbReference type="RefSeq" id="WP_090329450.1">
    <property type="nucleotide sequence ID" value="NZ_FNSL01000001.1"/>
</dbReference>
<dbReference type="Proteomes" id="UP000199064">
    <property type="component" value="Unassembled WGS sequence"/>
</dbReference>
<gene>
    <name evidence="2" type="ORF">SAMN05216452_3204</name>
</gene>
<organism evidence="2 3">
    <name type="scientific">Nitratireductor aquibiodomus</name>
    <dbReference type="NCBI Taxonomy" id="204799"/>
    <lineage>
        <taxon>Bacteria</taxon>
        <taxon>Pseudomonadati</taxon>
        <taxon>Pseudomonadota</taxon>
        <taxon>Alphaproteobacteria</taxon>
        <taxon>Hyphomicrobiales</taxon>
        <taxon>Phyllobacteriaceae</taxon>
        <taxon>Nitratireductor</taxon>
    </lineage>
</organism>
<dbReference type="AlphaFoldDB" id="A0A1H4M8T7"/>
<protein>
    <submittedName>
        <fullName evidence="2">Uncharacterized protein</fullName>
    </submittedName>
</protein>
<feature type="compositionally biased region" description="Basic and acidic residues" evidence="1">
    <location>
        <begin position="101"/>
        <end position="110"/>
    </location>
</feature>
<dbReference type="EMBL" id="FNSL01000001">
    <property type="protein sequence ID" value="SEB79501.1"/>
    <property type="molecule type" value="Genomic_DNA"/>
</dbReference>
<evidence type="ECO:0000313" key="3">
    <source>
        <dbReference type="Proteomes" id="UP000199064"/>
    </source>
</evidence>
<sequence>MSNDPTFTGFNGVAAQEDDFLPVPGELALDADKYRQELIELDLTDDQANELLAILWDIMRRFVELGMSTEICGSIFEAVIESSVSGSADGSLEHSPTMELPSKDNGKESA</sequence>
<reference evidence="3" key="1">
    <citation type="submission" date="2016-10" db="EMBL/GenBank/DDBJ databases">
        <authorList>
            <person name="Varghese N."/>
            <person name="Submissions S."/>
        </authorList>
    </citation>
    <scope>NUCLEOTIDE SEQUENCE [LARGE SCALE GENOMIC DNA]</scope>
    <source>
        <strain evidence="3">ES.061</strain>
    </source>
</reference>